<dbReference type="InterPro" id="IPR011990">
    <property type="entry name" value="TPR-like_helical_dom_sf"/>
</dbReference>
<keyword evidence="2 5" id="KW-0547">Nucleotide-binding</keyword>
<evidence type="ECO:0000313" key="8">
    <source>
        <dbReference type="EMBL" id="ROH93722.1"/>
    </source>
</evidence>
<feature type="domain" description="Protein kinase" evidence="7">
    <location>
        <begin position="84"/>
        <end position="358"/>
    </location>
</feature>
<evidence type="ECO:0000259" key="7">
    <source>
        <dbReference type="PROSITE" id="PS50011"/>
    </source>
</evidence>
<dbReference type="Gene3D" id="1.25.40.10">
    <property type="entry name" value="Tetratricopeptide repeat domain"/>
    <property type="match status" value="2"/>
</dbReference>
<dbReference type="SMART" id="SM00220">
    <property type="entry name" value="S_TKc"/>
    <property type="match status" value="1"/>
</dbReference>
<keyword evidence="1" id="KW-0808">Transferase</keyword>
<dbReference type="InterPro" id="IPR017441">
    <property type="entry name" value="Protein_kinase_ATP_BS"/>
</dbReference>
<dbReference type="Proteomes" id="UP000282106">
    <property type="component" value="Unassembled WGS sequence"/>
</dbReference>
<dbReference type="Gene3D" id="3.30.200.20">
    <property type="entry name" value="Phosphorylase Kinase, domain 1"/>
    <property type="match status" value="1"/>
</dbReference>
<dbReference type="CDD" id="cd14014">
    <property type="entry name" value="STKc_PknB_like"/>
    <property type="match status" value="1"/>
</dbReference>
<dbReference type="SUPFAM" id="SSF56112">
    <property type="entry name" value="Protein kinase-like (PK-like)"/>
    <property type="match status" value="1"/>
</dbReference>
<reference evidence="8 9" key="1">
    <citation type="submission" date="2018-10" db="EMBL/GenBank/DDBJ databases">
        <authorList>
            <person name="Chen W.-M."/>
        </authorList>
    </citation>
    <scope>NUCLEOTIDE SEQUENCE [LARGE SCALE GENOMIC DNA]</scope>
    <source>
        <strain evidence="8 9">THS-13</strain>
    </source>
</reference>
<keyword evidence="4 5" id="KW-0067">ATP-binding</keyword>
<organism evidence="8 9">
    <name type="scientific">Stagnimonas aquatica</name>
    <dbReference type="NCBI Taxonomy" id="2689987"/>
    <lineage>
        <taxon>Bacteria</taxon>
        <taxon>Pseudomonadati</taxon>
        <taxon>Pseudomonadota</taxon>
        <taxon>Gammaproteobacteria</taxon>
        <taxon>Nevskiales</taxon>
        <taxon>Nevskiaceae</taxon>
        <taxon>Stagnimonas</taxon>
    </lineage>
</organism>
<dbReference type="PANTHER" id="PTHR43289">
    <property type="entry name" value="MITOGEN-ACTIVATED PROTEIN KINASE KINASE KINASE 20-RELATED"/>
    <property type="match status" value="1"/>
</dbReference>
<dbReference type="InParanoid" id="A0A3N0VLS5"/>
<protein>
    <submittedName>
        <fullName evidence="8">Serine/threonine protein kinase</fullName>
    </submittedName>
</protein>
<dbReference type="Pfam" id="PF13424">
    <property type="entry name" value="TPR_12"/>
    <property type="match status" value="1"/>
</dbReference>
<dbReference type="PROSITE" id="PS00108">
    <property type="entry name" value="PROTEIN_KINASE_ST"/>
    <property type="match status" value="1"/>
</dbReference>
<keyword evidence="3 8" id="KW-0418">Kinase</keyword>
<feature type="region of interest" description="Disordered" evidence="6">
    <location>
        <begin position="908"/>
        <end position="932"/>
    </location>
</feature>
<keyword evidence="8" id="KW-0723">Serine/threonine-protein kinase</keyword>
<dbReference type="EMBL" id="RJVO01000001">
    <property type="protein sequence ID" value="ROH93722.1"/>
    <property type="molecule type" value="Genomic_DNA"/>
</dbReference>
<dbReference type="InterPro" id="IPR008271">
    <property type="entry name" value="Ser/Thr_kinase_AS"/>
</dbReference>
<dbReference type="InterPro" id="IPR000719">
    <property type="entry name" value="Prot_kinase_dom"/>
</dbReference>
<dbReference type="PROSITE" id="PS50011">
    <property type="entry name" value="PROTEIN_KINASE_DOM"/>
    <property type="match status" value="1"/>
</dbReference>
<dbReference type="GO" id="GO:0005524">
    <property type="term" value="F:ATP binding"/>
    <property type="evidence" value="ECO:0007669"/>
    <property type="project" value="UniProtKB-UniRule"/>
</dbReference>
<dbReference type="PROSITE" id="PS00107">
    <property type="entry name" value="PROTEIN_KINASE_ATP"/>
    <property type="match status" value="1"/>
</dbReference>
<name>A0A3N0VLS5_9GAMM</name>
<keyword evidence="9" id="KW-1185">Reference proteome</keyword>
<dbReference type="Gene3D" id="1.10.510.10">
    <property type="entry name" value="Transferase(Phosphotransferase) domain 1"/>
    <property type="match status" value="1"/>
</dbReference>
<evidence type="ECO:0000256" key="3">
    <source>
        <dbReference type="ARBA" id="ARBA00022777"/>
    </source>
</evidence>
<evidence type="ECO:0000256" key="2">
    <source>
        <dbReference type="ARBA" id="ARBA00022741"/>
    </source>
</evidence>
<feature type="binding site" evidence="5">
    <location>
        <position position="115"/>
    </location>
    <ligand>
        <name>ATP</name>
        <dbReference type="ChEBI" id="CHEBI:30616"/>
    </ligand>
</feature>
<dbReference type="GO" id="GO:0004674">
    <property type="term" value="F:protein serine/threonine kinase activity"/>
    <property type="evidence" value="ECO:0007669"/>
    <property type="project" value="UniProtKB-KW"/>
</dbReference>
<evidence type="ECO:0000256" key="1">
    <source>
        <dbReference type="ARBA" id="ARBA00022679"/>
    </source>
</evidence>
<proteinExistence type="predicted"/>
<accession>A0A3N0VLS5</accession>
<evidence type="ECO:0000256" key="4">
    <source>
        <dbReference type="ARBA" id="ARBA00022840"/>
    </source>
</evidence>
<comment type="caution">
    <text evidence="8">The sequence shown here is derived from an EMBL/GenBank/DDBJ whole genome shotgun (WGS) entry which is preliminary data.</text>
</comment>
<dbReference type="InterPro" id="IPR011009">
    <property type="entry name" value="Kinase-like_dom_sf"/>
</dbReference>
<gene>
    <name evidence="8" type="ORF">ED208_04145</name>
</gene>
<evidence type="ECO:0000256" key="5">
    <source>
        <dbReference type="PROSITE-ProRule" id="PRU10141"/>
    </source>
</evidence>
<dbReference type="Pfam" id="PF00069">
    <property type="entry name" value="Pkinase"/>
    <property type="match status" value="1"/>
</dbReference>
<evidence type="ECO:0000256" key="6">
    <source>
        <dbReference type="SAM" id="MobiDB-lite"/>
    </source>
</evidence>
<dbReference type="AlphaFoldDB" id="A0A3N0VLS5"/>
<dbReference type="RefSeq" id="WP_123210577.1">
    <property type="nucleotide sequence ID" value="NZ_RJVO01000001.1"/>
</dbReference>
<dbReference type="SUPFAM" id="SSF48452">
    <property type="entry name" value="TPR-like"/>
    <property type="match status" value="1"/>
</dbReference>
<evidence type="ECO:0000313" key="9">
    <source>
        <dbReference type="Proteomes" id="UP000282106"/>
    </source>
</evidence>
<sequence>MKALPCPPALWPRFSARLDEALTLDEPERLPWLERLPAEDRELKPWLEAVLRQGALLSTRELLQRPRLPEPPPAFLPQQRVGPWRLEAPLGSGGMGSVWRARRADGAYEREVALKLPHAHLLSGALQARFARERDILAALEHPHIARFYDAGLADDGQPWLAIEYVEGESLMAHCAARQLDVDARLRLMLQVAAAVQAAHARLIVHRDLKPANVLVTASGAVKLLDFGIAKLLDEDEAGGALSQLGGRAATPDYAAPEQLSGGAITVATDIYALGLMLFELLTGSRPFAARSRLGEWLGPRGEAPLASSRLGGRAQARLRGDLDAICAKALEPEASRRYASVEGFAADLGRHLAHEPIRARHIGRWQRAGKFARRHRRPLSFAALLTLVVAAGLAGVVWQAQRANEEARRAEAVKGFLVEVFKASDPRVASDTPRGQISARALLDLAVPKIKARFADDPPVQIELLRTVADLYRELREDDRYEALQAEQLALVRAHYGRFHPNLLDGAVEAGGRACARADAEACARLQAAAGALLREADDHDPGRRGLWWINEGLRLQADPGQIEATRRAFETAEALFAQHQPRSHGRVTALMELASFEQTHNQTARGIEHNRQAAELAATLPDRNDAELQTLWGNLGLAYQQAGRFAEAGAAFGQSADYAERTTGADSPNAWSPRGNAARTLHLAGERAAALREYARLIPLLPPLDRMDRDVATIRQHYGERLAAEGRPEEGIPQLEAAARYFEKQAVFEFAPRLARRFLGEAYARAGRRADARRELRGALDAYLANDAEGNQPVMAMRESWGRFLLDEGELEPAKAQFQAILNVAGGRALAHIALAHGGLARVALRQGAIDEAEQESAAALSVWAVLSGFRDVRMQPYLQRIRADVLAARGELAAAQALEDAAWTASQQFDAPGSPSTRRRRMTSSGPAD</sequence>
<dbReference type="PANTHER" id="PTHR43289:SF34">
    <property type="entry name" value="SERINE_THREONINE-PROTEIN KINASE YBDM-RELATED"/>
    <property type="match status" value="1"/>
</dbReference>